<evidence type="ECO:0000313" key="2">
    <source>
        <dbReference type="EMBL" id="KAK6637059.1"/>
    </source>
</evidence>
<dbReference type="InterPro" id="IPR040385">
    <property type="entry name" value="RABL6"/>
</dbReference>
<feature type="compositionally biased region" description="Basic and acidic residues" evidence="1">
    <location>
        <begin position="673"/>
        <end position="683"/>
    </location>
</feature>
<dbReference type="Proteomes" id="UP001372834">
    <property type="component" value="Unassembled WGS sequence"/>
</dbReference>
<feature type="compositionally biased region" description="Polar residues" evidence="1">
    <location>
        <begin position="387"/>
        <end position="396"/>
    </location>
</feature>
<dbReference type="Pfam" id="PF00071">
    <property type="entry name" value="Ras"/>
    <property type="match status" value="1"/>
</dbReference>
<dbReference type="GO" id="GO:0005829">
    <property type="term" value="C:cytosol"/>
    <property type="evidence" value="ECO:0007669"/>
    <property type="project" value="TreeGrafter"/>
</dbReference>
<gene>
    <name evidence="2" type="ORF">RUM43_010733</name>
</gene>
<accession>A0AAN8S511</accession>
<dbReference type="Pfam" id="PF08477">
    <property type="entry name" value="Roc"/>
    <property type="match status" value="1"/>
</dbReference>
<sequence length="705" mass="78842">MFSALKRLTGRGDAPESGTAHPSHQTMSANLQRKFAKGVQYNMKIIIKGDRNVGKTCLFHRLQGKKFVETYIPTEEIQVASIHWNYKATDDIVKVEVWDVVDKGKKKKTFDGLKLDNTQLEVAKDVALDAEFLDVYKNANGVILVMDITKSWTFNYIQRELPKIPPHIPIMILANHCDMAHHRTVTPHHLSFYVENLERGSDAAQVRCCESSMRNGFGLKILHKFFNLPFLQLQRDTLLKQLETNSNETQLTINELDLYMESDEADYNKFLEKLVEKRRIVADSTKPAQLQTSQSVHHLNQPVPNSVNGTSRETEIKRSVSLNESCKIGPIGGGHPISLGLHKTAIGVGNPHSKVLGPHFNLYNVNSNSLGDSRNEKMSQVAEVNSVDKSQQSLSEPQPAKDAGGLISKLFGKSKEAVTEIKDVKSNIKVEPNNITTVDEFIPDDGAIDGSFLEDAGQDAVFNNIEQESESDEELGNPLVSEYQDDLDPDDFTTNKMPCNDTIPNNNVRSNTNLAYRNNNNESQNGSLRNNKINEISAKLSTVSVASKASLADPQNEEMLDSSVIENQINISQTYDVTGEDLDMWFNCDSKQRRSPEGGEDNQNANRKTGDDIDSLDSMTFNNSLLNTAIEKKEKVKKKAKEVDGKPKKSKKKSSDKDKEKSKTTDRKKKKASKTEDDRQNERDELEEFLNGPVASGVDSSYEAF</sequence>
<dbReference type="PANTHER" id="PTHR14932:SF1">
    <property type="entry name" value="RAB-LIKE PROTEIN 6"/>
    <property type="match status" value="1"/>
</dbReference>
<feature type="region of interest" description="Disordered" evidence="1">
    <location>
        <begin position="371"/>
        <end position="405"/>
    </location>
</feature>
<comment type="caution">
    <text evidence="2">The sequence shown here is derived from an EMBL/GenBank/DDBJ whole genome shotgun (WGS) entry which is preliminary data.</text>
</comment>
<feature type="region of interest" description="Disordered" evidence="1">
    <location>
        <begin position="292"/>
        <end position="312"/>
    </location>
</feature>
<organism evidence="2 3">
    <name type="scientific">Polyplax serrata</name>
    <name type="common">Common mouse louse</name>
    <dbReference type="NCBI Taxonomy" id="468196"/>
    <lineage>
        <taxon>Eukaryota</taxon>
        <taxon>Metazoa</taxon>
        <taxon>Ecdysozoa</taxon>
        <taxon>Arthropoda</taxon>
        <taxon>Hexapoda</taxon>
        <taxon>Insecta</taxon>
        <taxon>Pterygota</taxon>
        <taxon>Neoptera</taxon>
        <taxon>Paraneoptera</taxon>
        <taxon>Psocodea</taxon>
        <taxon>Troctomorpha</taxon>
        <taxon>Phthiraptera</taxon>
        <taxon>Anoplura</taxon>
        <taxon>Polyplacidae</taxon>
        <taxon>Polyplax</taxon>
    </lineage>
</organism>
<dbReference type="InterPro" id="IPR027417">
    <property type="entry name" value="P-loop_NTPase"/>
</dbReference>
<dbReference type="EMBL" id="JAWJWE010000004">
    <property type="protein sequence ID" value="KAK6637059.1"/>
    <property type="molecule type" value="Genomic_DNA"/>
</dbReference>
<dbReference type="InterPro" id="IPR001806">
    <property type="entry name" value="Small_GTPase"/>
</dbReference>
<dbReference type="GO" id="GO:0003924">
    <property type="term" value="F:GTPase activity"/>
    <property type="evidence" value="ECO:0007669"/>
    <property type="project" value="InterPro"/>
</dbReference>
<evidence type="ECO:0008006" key="4">
    <source>
        <dbReference type="Google" id="ProtNLM"/>
    </source>
</evidence>
<proteinExistence type="predicted"/>
<dbReference type="Gene3D" id="3.40.50.300">
    <property type="entry name" value="P-loop containing nucleotide triphosphate hydrolases"/>
    <property type="match status" value="1"/>
</dbReference>
<dbReference type="AlphaFoldDB" id="A0AAN8S511"/>
<evidence type="ECO:0000313" key="3">
    <source>
        <dbReference type="Proteomes" id="UP001372834"/>
    </source>
</evidence>
<feature type="compositionally biased region" description="Polar residues" evidence="1">
    <location>
        <begin position="292"/>
        <end position="311"/>
    </location>
</feature>
<feature type="region of interest" description="Disordered" evidence="1">
    <location>
        <begin position="589"/>
        <end position="618"/>
    </location>
</feature>
<name>A0AAN8S511_POLSC</name>
<feature type="region of interest" description="Disordered" evidence="1">
    <location>
        <begin position="631"/>
        <end position="705"/>
    </location>
</feature>
<dbReference type="PRINTS" id="PR00449">
    <property type="entry name" value="RASTRNSFRMNG"/>
</dbReference>
<dbReference type="PANTHER" id="PTHR14932">
    <property type="entry name" value="RAS GTPASE-RELATED"/>
    <property type="match status" value="1"/>
</dbReference>
<protein>
    <recommendedName>
        <fullName evidence="4">Rab-like protein 6</fullName>
    </recommendedName>
</protein>
<feature type="region of interest" description="Disordered" evidence="1">
    <location>
        <begin position="1"/>
        <end position="27"/>
    </location>
</feature>
<dbReference type="SMART" id="SM00175">
    <property type="entry name" value="RAB"/>
    <property type="match status" value="1"/>
</dbReference>
<feature type="compositionally biased region" description="Basic and acidic residues" evidence="1">
    <location>
        <begin position="641"/>
        <end position="665"/>
    </location>
</feature>
<dbReference type="SUPFAM" id="SSF52540">
    <property type="entry name" value="P-loop containing nucleoside triphosphate hydrolases"/>
    <property type="match status" value="1"/>
</dbReference>
<dbReference type="GO" id="GO:0005634">
    <property type="term" value="C:nucleus"/>
    <property type="evidence" value="ECO:0007669"/>
    <property type="project" value="TreeGrafter"/>
</dbReference>
<reference evidence="2 3" key="1">
    <citation type="submission" date="2023-10" db="EMBL/GenBank/DDBJ databases">
        <title>Genomes of two closely related lineages of the louse Polyplax serrata with different host specificities.</title>
        <authorList>
            <person name="Martinu J."/>
            <person name="Tarabai H."/>
            <person name="Stefka J."/>
            <person name="Hypsa V."/>
        </authorList>
    </citation>
    <scope>NUCLEOTIDE SEQUENCE [LARGE SCALE GENOMIC DNA]</scope>
    <source>
        <strain evidence="2">HR10_N</strain>
    </source>
</reference>
<evidence type="ECO:0000256" key="1">
    <source>
        <dbReference type="SAM" id="MobiDB-lite"/>
    </source>
</evidence>
<dbReference type="GO" id="GO:0005525">
    <property type="term" value="F:GTP binding"/>
    <property type="evidence" value="ECO:0007669"/>
    <property type="project" value="InterPro"/>
</dbReference>
<dbReference type="PROSITE" id="PS51419">
    <property type="entry name" value="RAB"/>
    <property type="match status" value="1"/>
</dbReference>